<dbReference type="CDD" id="cd00009">
    <property type="entry name" value="AAA"/>
    <property type="match status" value="1"/>
</dbReference>
<dbReference type="Pfam" id="PF13335">
    <property type="entry name" value="Mg_chelatase_C"/>
    <property type="match status" value="1"/>
</dbReference>
<dbReference type="InterPro" id="IPR003593">
    <property type="entry name" value="AAA+_ATPase"/>
</dbReference>
<dbReference type="SUPFAM" id="SSF52540">
    <property type="entry name" value="P-loop containing nucleoside triphosphate hydrolases"/>
    <property type="match status" value="1"/>
</dbReference>
<dbReference type="Pfam" id="PF13541">
    <property type="entry name" value="ChlI"/>
    <property type="match status" value="1"/>
</dbReference>
<organism evidence="3 4">
    <name type="scientific">Candidatus Mediterraneibacter gallistercoris</name>
    <dbReference type="NCBI Taxonomy" id="2838671"/>
    <lineage>
        <taxon>Bacteria</taxon>
        <taxon>Bacillati</taxon>
        <taxon>Bacillota</taxon>
        <taxon>Clostridia</taxon>
        <taxon>Lachnospirales</taxon>
        <taxon>Lachnospiraceae</taxon>
        <taxon>Mediterraneibacter</taxon>
    </lineage>
</organism>
<protein>
    <submittedName>
        <fullName evidence="3">YifB family Mg chelatase-like AAA ATPase</fullName>
    </submittedName>
</protein>
<dbReference type="GO" id="GO:0005524">
    <property type="term" value="F:ATP binding"/>
    <property type="evidence" value="ECO:0007669"/>
    <property type="project" value="InterPro"/>
</dbReference>
<proteinExistence type="inferred from homology"/>
<reference evidence="3" key="2">
    <citation type="submission" date="2021-04" db="EMBL/GenBank/DDBJ databases">
        <authorList>
            <person name="Gilroy R."/>
        </authorList>
    </citation>
    <scope>NUCLEOTIDE SEQUENCE</scope>
    <source>
        <strain evidence="3">CHK165-2605</strain>
    </source>
</reference>
<dbReference type="InterPro" id="IPR014721">
    <property type="entry name" value="Ribsml_uS5_D2-typ_fold_subgr"/>
</dbReference>
<evidence type="ECO:0000259" key="2">
    <source>
        <dbReference type="SMART" id="SM00382"/>
    </source>
</evidence>
<dbReference type="Pfam" id="PF01078">
    <property type="entry name" value="Mg_chelatase"/>
    <property type="match status" value="1"/>
</dbReference>
<dbReference type="Gene3D" id="3.40.50.300">
    <property type="entry name" value="P-loop containing nucleotide triphosphate hydrolases"/>
    <property type="match status" value="1"/>
</dbReference>
<dbReference type="InterPro" id="IPR020568">
    <property type="entry name" value="Ribosomal_Su5_D2-typ_SF"/>
</dbReference>
<dbReference type="InterPro" id="IPR045006">
    <property type="entry name" value="CHLI-like"/>
</dbReference>
<comment type="similarity">
    <text evidence="1">Belongs to the Mg-chelatase subunits D/I family. ComM subfamily.</text>
</comment>
<reference evidence="3" key="1">
    <citation type="journal article" date="2021" name="PeerJ">
        <title>Extensive microbial diversity within the chicken gut microbiome revealed by metagenomics and culture.</title>
        <authorList>
            <person name="Gilroy R."/>
            <person name="Ravi A."/>
            <person name="Getino M."/>
            <person name="Pursley I."/>
            <person name="Horton D.L."/>
            <person name="Alikhan N.F."/>
            <person name="Baker D."/>
            <person name="Gharbi K."/>
            <person name="Hall N."/>
            <person name="Watson M."/>
            <person name="Adriaenssens E.M."/>
            <person name="Foster-Nyarko E."/>
            <person name="Jarju S."/>
            <person name="Secka A."/>
            <person name="Antonio M."/>
            <person name="Oren A."/>
            <person name="Chaudhuri R.R."/>
            <person name="La Ragione R."/>
            <person name="Hildebrand F."/>
            <person name="Pallen M.J."/>
        </authorList>
    </citation>
    <scope>NUCLEOTIDE SEQUENCE</scope>
    <source>
        <strain evidence="3">CHK165-2605</strain>
    </source>
</reference>
<evidence type="ECO:0000256" key="1">
    <source>
        <dbReference type="ARBA" id="ARBA00006354"/>
    </source>
</evidence>
<evidence type="ECO:0000313" key="4">
    <source>
        <dbReference type="Proteomes" id="UP000823895"/>
    </source>
</evidence>
<accession>A0A9D2P424</accession>
<dbReference type="Gene3D" id="3.30.230.10">
    <property type="match status" value="1"/>
</dbReference>
<dbReference type="InterPro" id="IPR027417">
    <property type="entry name" value="P-loop_NTPase"/>
</dbReference>
<dbReference type="EMBL" id="DWWI01000125">
    <property type="protein sequence ID" value="HJC43192.1"/>
    <property type="molecule type" value="Genomic_DNA"/>
</dbReference>
<dbReference type="PANTHER" id="PTHR32039:SF7">
    <property type="entry name" value="COMPETENCE PROTEIN COMM"/>
    <property type="match status" value="1"/>
</dbReference>
<feature type="domain" description="AAA+ ATPase" evidence="2">
    <location>
        <begin position="273"/>
        <end position="455"/>
    </location>
</feature>
<name>A0A9D2P424_9FIRM</name>
<evidence type="ECO:0000313" key="3">
    <source>
        <dbReference type="EMBL" id="HJC43192.1"/>
    </source>
</evidence>
<dbReference type="SUPFAM" id="SSF54211">
    <property type="entry name" value="Ribosomal protein S5 domain 2-like"/>
    <property type="match status" value="1"/>
</dbReference>
<dbReference type="SMART" id="SM00382">
    <property type="entry name" value="AAA"/>
    <property type="match status" value="1"/>
</dbReference>
<gene>
    <name evidence="3" type="ORF">H9756_05860</name>
</gene>
<dbReference type="AlphaFoldDB" id="A0A9D2P424"/>
<dbReference type="Proteomes" id="UP000823895">
    <property type="component" value="Unassembled WGS sequence"/>
</dbReference>
<dbReference type="InterPro" id="IPR025158">
    <property type="entry name" value="Mg_chelat-rel_C"/>
</dbReference>
<sequence length="570" mass="63241">MIDIHSRKNSFSVILPLREGVWPDRPGISIILSVVFLCSRYREETQKKGARMSFSTVLSAAIEGLKVEFVRVEADVSNGLPVFHMVGYLSSEVREAGERVRTAIKNSGFDYPAKRTVINLSPATLRKRGASFDLPIAVSILSSLGQILPGKMEEYLIIGELSLDGQVRKVPGILPVVMEALENGITCCIVPKENEAEGRLVSGMKVIGVENLQEAVDCLTGKNICGLHGGAGIKETYQDLPSVLETKDESLPDFSQIKGQENVKRAAEIAVSGGHNILMIGPPGGGKSMTAKCIAGILPPLDLKESMEITKVYSVLGLLKEESPLIQERPFREVHHTATRAALIGGGAVPRPGEISLAHGGVLFLDELPEFKKSVLEVLRQPLEERYIRISRTYGNYTFPADFMLVAAMNPCPCGCYPDLEKCTCTPAQIQMYLSRISRPFLDRIDLCVEAPRIRYEELTGEGSSESSEEIRRRVCRAREIQKERYRGTSITTNAMLGSDDLKRYCGLGQVENKLMERAFTVMELTARAYHRVIKTARTIADLDGEEHIREVHLAEALGYRMVDRKYWRR</sequence>
<dbReference type="NCBIfam" id="TIGR00368">
    <property type="entry name" value="YifB family Mg chelatase-like AAA ATPase"/>
    <property type="match status" value="1"/>
</dbReference>
<comment type="caution">
    <text evidence="3">The sequence shown here is derived from an EMBL/GenBank/DDBJ whole genome shotgun (WGS) entry which is preliminary data.</text>
</comment>
<dbReference type="PANTHER" id="PTHR32039">
    <property type="entry name" value="MAGNESIUM-CHELATASE SUBUNIT CHLI"/>
    <property type="match status" value="1"/>
</dbReference>
<dbReference type="InterPro" id="IPR000523">
    <property type="entry name" value="Mg_chelatse_chII-like_cat_dom"/>
</dbReference>
<dbReference type="InterPro" id="IPR004482">
    <property type="entry name" value="Mg_chelat-rel"/>
</dbReference>